<keyword evidence="4" id="KW-1003">Cell membrane</keyword>
<evidence type="ECO:0000259" key="8">
    <source>
        <dbReference type="PROSITE" id="PS50893"/>
    </source>
</evidence>
<dbReference type="GO" id="GO:0005524">
    <property type="term" value="F:ATP binding"/>
    <property type="evidence" value="ECO:0007669"/>
    <property type="project" value="UniProtKB-KW"/>
</dbReference>
<proteinExistence type="inferred from homology"/>
<dbReference type="SMART" id="SM00382">
    <property type="entry name" value="AAA"/>
    <property type="match status" value="2"/>
</dbReference>
<dbReference type="Pfam" id="PF08352">
    <property type="entry name" value="oligo_HPY"/>
    <property type="match status" value="2"/>
</dbReference>
<dbReference type="InterPro" id="IPR003593">
    <property type="entry name" value="AAA+_ATPase"/>
</dbReference>
<evidence type="ECO:0000256" key="2">
    <source>
        <dbReference type="ARBA" id="ARBA00005417"/>
    </source>
</evidence>
<evidence type="ECO:0000256" key="1">
    <source>
        <dbReference type="ARBA" id="ARBA00004202"/>
    </source>
</evidence>
<dbReference type="SUPFAM" id="SSF52540">
    <property type="entry name" value="P-loop containing nucleoside triphosphate hydrolases"/>
    <property type="match status" value="2"/>
</dbReference>
<dbReference type="PROSITE" id="PS50893">
    <property type="entry name" value="ABC_TRANSPORTER_2"/>
    <property type="match status" value="2"/>
</dbReference>
<keyword evidence="6 9" id="KW-0067">ATP-binding</keyword>
<accession>A0ABX8QYY3</accession>
<keyword evidence="7" id="KW-0472">Membrane</keyword>
<comment type="similarity">
    <text evidence="2">Belongs to the ABC transporter superfamily.</text>
</comment>
<evidence type="ECO:0000256" key="3">
    <source>
        <dbReference type="ARBA" id="ARBA00022448"/>
    </source>
</evidence>
<dbReference type="InterPro" id="IPR027417">
    <property type="entry name" value="P-loop_NTPase"/>
</dbReference>
<dbReference type="NCBIfam" id="TIGR01727">
    <property type="entry name" value="oligo_HPY"/>
    <property type="match status" value="1"/>
</dbReference>
<evidence type="ECO:0000256" key="4">
    <source>
        <dbReference type="ARBA" id="ARBA00022475"/>
    </source>
</evidence>
<dbReference type="Gene3D" id="3.40.50.300">
    <property type="entry name" value="P-loop containing nucleotide triphosphate hydrolases"/>
    <property type="match status" value="2"/>
</dbReference>
<dbReference type="PROSITE" id="PS00211">
    <property type="entry name" value="ABC_TRANSPORTER_1"/>
    <property type="match status" value="1"/>
</dbReference>
<comment type="subcellular location">
    <subcellularLocation>
        <location evidence="1">Cell membrane</location>
        <topology evidence="1">Peripheral membrane protein</topology>
    </subcellularLocation>
</comment>
<keyword evidence="10" id="KW-1185">Reference proteome</keyword>
<dbReference type="InterPro" id="IPR003439">
    <property type="entry name" value="ABC_transporter-like_ATP-bd"/>
</dbReference>
<name>A0ABX8QYY3_9ACTN</name>
<evidence type="ECO:0000256" key="6">
    <source>
        <dbReference type="ARBA" id="ARBA00022840"/>
    </source>
</evidence>
<protein>
    <submittedName>
        <fullName evidence="9">ABC transporter ATP-binding protein</fullName>
    </submittedName>
</protein>
<feature type="domain" description="ABC transporter" evidence="8">
    <location>
        <begin position="347"/>
        <end position="591"/>
    </location>
</feature>
<dbReference type="InterPro" id="IPR017871">
    <property type="entry name" value="ABC_transporter-like_CS"/>
</dbReference>
<gene>
    <name evidence="9" type="ORF">AGRA3207_005093</name>
</gene>
<dbReference type="NCBIfam" id="NF007739">
    <property type="entry name" value="PRK10419.1"/>
    <property type="match status" value="2"/>
</dbReference>
<reference evidence="9" key="1">
    <citation type="submission" date="2020-07" db="EMBL/GenBank/DDBJ databases">
        <authorList>
            <person name="Tarantini F.S."/>
            <person name="Hong K.W."/>
            <person name="Chan K.G."/>
        </authorList>
    </citation>
    <scope>NUCLEOTIDE SEQUENCE</scope>
    <source>
        <strain evidence="9">32-07</strain>
    </source>
</reference>
<keyword evidence="3" id="KW-0813">Transport</keyword>
<feature type="domain" description="ABC transporter" evidence="8">
    <location>
        <begin position="11"/>
        <end position="260"/>
    </location>
</feature>
<dbReference type="RefSeq" id="WP_231329557.1">
    <property type="nucleotide sequence ID" value="NZ_CP059572.1"/>
</dbReference>
<sequence>MWSDQDADALLTVEGLSVAFGSGRDRVDAVRGVGFTLRPGECLAIVGESGSGKSVTARALLGLAGPQSTVTAKRLELEGEDLTRAGDRRWRELRGRRIGMVLQDALSSLDPLRTVEAEIGETLRNHRTVPRRDRGDRVVSLLERVHVPEPALRARQYPHQLSGGLRQRALIASAVAADPAVLIADEPTTALDVTVQAQILDLLTAMRTAGTAVLLISHDLSVVARLADRIAVMYQGEFVEQGPAEDVLGSPSHPYTRRLLAAVPGVRPRGARLAPPEPARDPADAAAACRYAPRCPLAEARCREHAPPLVSTGPAHGALCWRTGEEEPSPALDVAGTARKPRDEAVIEVSGLAKGFRGPDRKHRPAVRDVSLTLHAGETLGVVGESGSGKSTLAALVMGLLEPEEGTVGFLGEPWSRVPESSRRPRRGRIQLVHQDPLASFDPRYTVERVVGEALGSPGRRAVRRHRDQIAGLLRRVGLDPGLLTRHPRELSGGQRQRVAIARALAPEPDVIVCDEPVSALDVSVQAQILDLFVDLRDELDVALLFISHDLGVIHHISDRVIVMREAEVVETGPVEEVFQNPRHPYTRSLLAAVPQPVARTDSTPTH</sequence>
<evidence type="ECO:0000313" key="10">
    <source>
        <dbReference type="Proteomes" id="UP001049518"/>
    </source>
</evidence>
<evidence type="ECO:0000313" key="9">
    <source>
        <dbReference type="EMBL" id="QXJ23878.1"/>
    </source>
</evidence>
<dbReference type="InterPro" id="IPR013563">
    <property type="entry name" value="Oligopep_ABC_C"/>
</dbReference>
<dbReference type="EMBL" id="CP059572">
    <property type="protein sequence ID" value="QXJ23878.1"/>
    <property type="molecule type" value="Genomic_DNA"/>
</dbReference>
<organism evidence="9 10">
    <name type="scientific">Actinomadura graeca</name>
    <dbReference type="NCBI Taxonomy" id="2750812"/>
    <lineage>
        <taxon>Bacteria</taxon>
        <taxon>Bacillati</taxon>
        <taxon>Actinomycetota</taxon>
        <taxon>Actinomycetes</taxon>
        <taxon>Streptosporangiales</taxon>
        <taxon>Thermomonosporaceae</taxon>
        <taxon>Actinomadura</taxon>
    </lineage>
</organism>
<evidence type="ECO:0000256" key="7">
    <source>
        <dbReference type="ARBA" id="ARBA00023136"/>
    </source>
</evidence>
<dbReference type="Proteomes" id="UP001049518">
    <property type="component" value="Chromosome"/>
</dbReference>
<dbReference type="InterPro" id="IPR050388">
    <property type="entry name" value="ABC_Ni/Peptide_Import"/>
</dbReference>
<keyword evidence="5" id="KW-0547">Nucleotide-binding</keyword>
<dbReference type="PANTHER" id="PTHR43297:SF2">
    <property type="entry name" value="DIPEPTIDE TRANSPORT ATP-BINDING PROTEIN DPPD"/>
    <property type="match status" value="1"/>
</dbReference>
<dbReference type="NCBIfam" id="NF008453">
    <property type="entry name" value="PRK11308.1"/>
    <property type="match status" value="2"/>
</dbReference>
<dbReference type="Pfam" id="PF00005">
    <property type="entry name" value="ABC_tran"/>
    <property type="match status" value="2"/>
</dbReference>
<evidence type="ECO:0000256" key="5">
    <source>
        <dbReference type="ARBA" id="ARBA00022741"/>
    </source>
</evidence>
<dbReference type="PANTHER" id="PTHR43297">
    <property type="entry name" value="OLIGOPEPTIDE TRANSPORT ATP-BINDING PROTEIN APPD"/>
    <property type="match status" value="1"/>
</dbReference>
<dbReference type="CDD" id="cd03257">
    <property type="entry name" value="ABC_NikE_OppD_transporters"/>
    <property type="match status" value="2"/>
</dbReference>